<dbReference type="GO" id="GO:0003995">
    <property type="term" value="F:acyl-CoA dehydrogenase activity"/>
    <property type="evidence" value="ECO:0007669"/>
    <property type="project" value="TreeGrafter"/>
</dbReference>
<keyword evidence="1" id="KW-0285">Flavoprotein</keyword>
<protein>
    <recommendedName>
        <fullName evidence="3">Acyl-CoA dehydrogenase/oxidase C-terminal domain-containing protein</fullName>
    </recommendedName>
</protein>
<dbReference type="GO" id="GO:0033539">
    <property type="term" value="P:fatty acid beta-oxidation using acyl-CoA dehydrogenase"/>
    <property type="evidence" value="ECO:0007669"/>
    <property type="project" value="TreeGrafter"/>
</dbReference>
<dbReference type="HOGENOM" id="CLU_2051718_0_0_1"/>
<dbReference type="AlphaFoldDB" id="G0MXI3"/>
<evidence type="ECO:0000313" key="5">
    <source>
        <dbReference type="Proteomes" id="UP000008068"/>
    </source>
</evidence>
<dbReference type="InterPro" id="IPR050741">
    <property type="entry name" value="Acyl-CoA_dehydrogenase"/>
</dbReference>
<evidence type="ECO:0000259" key="3">
    <source>
        <dbReference type="Pfam" id="PF00441"/>
    </source>
</evidence>
<keyword evidence="2" id="KW-0560">Oxidoreductase</keyword>
<dbReference type="Proteomes" id="UP000008068">
    <property type="component" value="Unassembled WGS sequence"/>
</dbReference>
<dbReference type="SUPFAM" id="SSF47203">
    <property type="entry name" value="Acyl-CoA dehydrogenase C-terminal domain-like"/>
    <property type="match status" value="1"/>
</dbReference>
<dbReference type="GO" id="GO:0005739">
    <property type="term" value="C:mitochondrion"/>
    <property type="evidence" value="ECO:0007669"/>
    <property type="project" value="TreeGrafter"/>
</dbReference>
<dbReference type="InterPro" id="IPR036250">
    <property type="entry name" value="AcylCo_DH-like_C"/>
</dbReference>
<evidence type="ECO:0000313" key="4">
    <source>
        <dbReference type="EMBL" id="EGT47125.1"/>
    </source>
</evidence>
<reference evidence="5" key="1">
    <citation type="submission" date="2011-07" db="EMBL/GenBank/DDBJ databases">
        <authorList>
            <consortium name="Caenorhabditis brenneri Sequencing and Analysis Consortium"/>
            <person name="Wilson R.K."/>
        </authorList>
    </citation>
    <scope>NUCLEOTIDE SEQUENCE [LARGE SCALE GENOMIC DNA]</scope>
    <source>
        <strain evidence="5">PB2801</strain>
    </source>
</reference>
<dbReference type="PANTHER" id="PTHR48083:SF35">
    <property type="entry name" value="ACYL-COA DEHYDROGENASE FAMILY MEMBER 10"/>
    <property type="match status" value="1"/>
</dbReference>
<accession>G0MXI3</accession>
<dbReference type="eggNOG" id="KOG1469">
    <property type="taxonomic scope" value="Eukaryota"/>
</dbReference>
<dbReference type="Gene3D" id="1.20.140.10">
    <property type="entry name" value="Butyryl-CoA Dehydrogenase, subunit A, domain 3"/>
    <property type="match status" value="1"/>
</dbReference>
<dbReference type="InParanoid" id="G0MXI3"/>
<dbReference type="InterPro" id="IPR009075">
    <property type="entry name" value="AcylCo_DH/oxidase_C"/>
</dbReference>
<sequence>MAVALRSFDLLSTTISVTNIRVLIDFIPKFQISNEMKYIYWSTIVAYCEAKSEIAMIKVVAPNMAINVIDRAMQQQGARGLTPFTPLASFYVWARSLRVADGPDAVHLETIAKIELKSRL</sequence>
<evidence type="ECO:0000256" key="1">
    <source>
        <dbReference type="ARBA" id="ARBA00022630"/>
    </source>
</evidence>
<dbReference type="STRING" id="135651.G0MXI3"/>
<gene>
    <name evidence="4" type="ORF">CAEBREN_28265</name>
</gene>
<dbReference type="OrthoDB" id="434771at2759"/>
<name>G0MXI3_CAEBE</name>
<dbReference type="PANTHER" id="PTHR48083">
    <property type="entry name" value="MEDIUM-CHAIN SPECIFIC ACYL-COA DEHYDROGENASE, MITOCHONDRIAL-RELATED"/>
    <property type="match status" value="1"/>
</dbReference>
<organism evidence="5">
    <name type="scientific">Caenorhabditis brenneri</name>
    <name type="common">Nematode worm</name>
    <dbReference type="NCBI Taxonomy" id="135651"/>
    <lineage>
        <taxon>Eukaryota</taxon>
        <taxon>Metazoa</taxon>
        <taxon>Ecdysozoa</taxon>
        <taxon>Nematoda</taxon>
        <taxon>Chromadorea</taxon>
        <taxon>Rhabditida</taxon>
        <taxon>Rhabditina</taxon>
        <taxon>Rhabditomorpha</taxon>
        <taxon>Rhabditoidea</taxon>
        <taxon>Rhabditidae</taxon>
        <taxon>Peloderinae</taxon>
        <taxon>Caenorhabditis</taxon>
    </lineage>
</organism>
<dbReference type="EMBL" id="GL379819">
    <property type="protein sequence ID" value="EGT47125.1"/>
    <property type="molecule type" value="Genomic_DNA"/>
</dbReference>
<feature type="domain" description="Acyl-CoA dehydrogenase/oxidase C-terminal" evidence="3">
    <location>
        <begin position="36"/>
        <end position="113"/>
    </location>
</feature>
<keyword evidence="5" id="KW-1185">Reference proteome</keyword>
<dbReference type="Pfam" id="PF00441">
    <property type="entry name" value="Acyl-CoA_dh_1"/>
    <property type="match status" value="1"/>
</dbReference>
<evidence type="ECO:0000256" key="2">
    <source>
        <dbReference type="ARBA" id="ARBA00023002"/>
    </source>
</evidence>
<proteinExistence type="predicted"/>